<feature type="region of interest" description="Disordered" evidence="1">
    <location>
        <begin position="229"/>
        <end position="249"/>
    </location>
</feature>
<proteinExistence type="predicted"/>
<dbReference type="RefSeq" id="WP_209478189.1">
    <property type="nucleotide sequence ID" value="NZ_JAHYCA010000004.1"/>
</dbReference>
<name>A0ABS6ZPX2_9GAMM</name>
<evidence type="ECO:0000313" key="3">
    <source>
        <dbReference type="Proteomes" id="UP000769617"/>
    </source>
</evidence>
<gene>
    <name evidence="2" type="ORF">KPL81_12295</name>
</gene>
<comment type="caution">
    <text evidence="2">The sequence shown here is derived from an EMBL/GenBank/DDBJ whole genome shotgun (WGS) entry which is preliminary data.</text>
</comment>
<evidence type="ECO:0000313" key="2">
    <source>
        <dbReference type="EMBL" id="MBW6391935.1"/>
    </source>
</evidence>
<dbReference type="EMBL" id="JAHYCA010000004">
    <property type="protein sequence ID" value="MBW6391935.1"/>
    <property type="molecule type" value="Genomic_DNA"/>
</dbReference>
<dbReference type="Gene3D" id="2.40.360.10">
    <property type="entry name" value="YmcC-like"/>
    <property type="match status" value="1"/>
</dbReference>
<dbReference type="Proteomes" id="UP000769617">
    <property type="component" value="Unassembled WGS sequence"/>
</dbReference>
<dbReference type="SUPFAM" id="SSF159270">
    <property type="entry name" value="YmcC-like"/>
    <property type="match status" value="1"/>
</dbReference>
<dbReference type="InterPro" id="IPR023373">
    <property type="entry name" value="YmcC_sf"/>
</dbReference>
<accession>A0ABS6ZPX2</accession>
<dbReference type="InterPro" id="IPR021308">
    <property type="entry name" value="GfcB"/>
</dbReference>
<dbReference type="Pfam" id="PF11102">
    <property type="entry name" value="YjbF"/>
    <property type="match status" value="1"/>
</dbReference>
<reference evidence="2 3" key="1">
    <citation type="submission" date="2021-07" db="EMBL/GenBank/DDBJ databases">
        <authorList>
            <person name="So Y."/>
        </authorList>
    </citation>
    <scope>NUCLEOTIDE SEQUENCE [LARGE SCALE GENOMIC DNA]</scope>
    <source>
        <strain evidence="2 3">Y3S6</strain>
    </source>
</reference>
<keyword evidence="2" id="KW-0449">Lipoprotein</keyword>
<protein>
    <submittedName>
        <fullName evidence="2">YjbF family lipoprotein</fullName>
    </submittedName>
</protein>
<organism evidence="2 3">
    <name type="scientific">Billgrantia antri</name>
    <dbReference type="NCBI Taxonomy" id="2846777"/>
    <lineage>
        <taxon>Bacteria</taxon>
        <taxon>Pseudomonadati</taxon>
        <taxon>Pseudomonadota</taxon>
        <taxon>Gammaproteobacteria</taxon>
        <taxon>Oceanospirillales</taxon>
        <taxon>Halomonadaceae</taxon>
        <taxon>Billgrantia</taxon>
    </lineage>
</organism>
<evidence type="ECO:0000256" key="1">
    <source>
        <dbReference type="SAM" id="MobiDB-lite"/>
    </source>
</evidence>
<feature type="compositionally biased region" description="Polar residues" evidence="1">
    <location>
        <begin position="238"/>
        <end position="249"/>
    </location>
</feature>
<sequence>MRRDKRCKRVPTQGRRKAVLLRLLLLGSLVTGLTACAKGGQLTPMGATLMGGRQGEDPAAQAKALPYATLVAHLQGNEALLVMAHRTGERGRDTYWQAGDRATLHLRDGMPASTAGFEATLLGRWHSAEPGPTGQYRVHAHWRDADGQEWQDEAVASLTCDAAQPLELPLTRLSLERCTERLDWVGSDTHSRGTFWREPGSERIWGGDMALWPHGPRLRWQVARPWWSDAEDTERDAGQSSRPDIVPSS</sequence>
<keyword evidence="3" id="KW-1185">Reference proteome</keyword>